<evidence type="ECO:0000256" key="2">
    <source>
        <dbReference type="ARBA" id="ARBA00007459"/>
    </source>
</evidence>
<feature type="compositionally biased region" description="Basic and acidic residues" evidence="5">
    <location>
        <begin position="869"/>
        <end position="987"/>
    </location>
</feature>
<keyword evidence="8" id="KW-1185">Reference proteome</keyword>
<feature type="region of interest" description="Disordered" evidence="5">
    <location>
        <begin position="367"/>
        <end position="390"/>
    </location>
</feature>
<dbReference type="STRING" id="542762.A0A4S4E8K2"/>
<evidence type="ECO:0000256" key="5">
    <source>
        <dbReference type="SAM" id="MobiDB-lite"/>
    </source>
</evidence>
<feature type="compositionally biased region" description="Basic and acidic residues" evidence="5">
    <location>
        <begin position="756"/>
        <end position="781"/>
    </location>
</feature>
<gene>
    <name evidence="7" type="ORF">TEA_002414</name>
</gene>
<dbReference type="GO" id="GO:0016607">
    <property type="term" value="C:nuclear speck"/>
    <property type="evidence" value="ECO:0007669"/>
    <property type="project" value="TreeGrafter"/>
</dbReference>
<organism evidence="7 8">
    <name type="scientific">Camellia sinensis var. sinensis</name>
    <name type="common">China tea</name>
    <dbReference type="NCBI Taxonomy" id="542762"/>
    <lineage>
        <taxon>Eukaryota</taxon>
        <taxon>Viridiplantae</taxon>
        <taxon>Streptophyta</taxon>
        <taxon>Embryophyta</taxon>
        <taxon>Tracheophyta</taxon>
        <taxon>Spermatophyta</taxon>
        <taxon>Magnoliopsida</taxon>
        <taxon>eudicotyledons</taxon>
        <taxon>Gunneridae</taxon>
        <taxon>Pentapetalae</taxon>
        <taxon>asterids</taxon>
        <taxon>Ericales</taxon>
        <taxon>Theaceae</taxon>
        <taxon>Camellia</taxon>
    </lineage>
</organism>
<comment type="caution">
    <text evidence="7">The sequence shown here is derived from an EMBL/GenBank/DDBJ whole genome shotgun (WGS) entry which is preliminary data.</text>
</comment>
<evidence type="ECO:0000256" key="3">
    <source>
        <dbReference type="ARBA" id="ARBA00022664"/>
    </source>
</evidence>
<evidence type="ECO:0000256" key="1">
    <source>
        <dbReference type="ARBA" id="ARBA00004123"/>
    </source>
</evidence>
<feature type="compositionally biased region" description="Basic and acidic residues" evidence="5">
    <location>
        <begin position="1192"/>
        <end position="1208"/>
    </location>
</feature>
<dbReference type="PANTHER" id="PTHR36884:SF1">
    <property type="entry name" value="FIP1[V]-LIKE PROTEIN"/>
    <property type="match status" value="1"/>
</dbReference>
<dbReference type="EMBL" id="SDRB02006551">
    <property type="protein sequence ID" value="THG12413.1"/>
    <property type="molecule type" value="Genomic_DNA"/>
</dbReference>
<evidence type="ECO:0000256" key="4">
    <source>
        <dbReference type="ARBA" id="ARBA00023242"/>
    </source>
</evidence>
<comment type="similarity">
    <text evidence="2">Belongs to the FIP1 family.</text>
</comment>
<feature type="compositionally biased region" description="Low complexity" evidence="5">
    <location>
        <begin position="1307"/>
        <end position="1316"/>
    </location>
</feature>
<evidence type="ECO:0000259" key="6">
    <source>
        <dbReference type="Pfam" id="PF05182"/>
    </source>
</evidence>
<name>A0A4S4E8K2_CAMSN</name>
<feature type="compositionally biased region" description="Polar residues" evidence="5">
    <location>
        <begin position="713"/>
        <end position="725"/>
    </location>
</feature>
<dbReference type="InterPro" id="IPR044976">
    <property type="entry name" value="FIPS5/FIPS3-like"/>
</dbReference>
<feature type="domain" description="Pre-mRNA polyadenylation factor Fip1" evidence="6">
    <location>
        <begin position="452"/>
        <end position="494"/>
    </location>
</feature>
<protein>
    <recommendedName>
        <fullName evidence="6">Pre-mRNA polyadenylation factor Fip1 domain-containing protein</fullName>
    </recommendedName>
</protein>
<feature type="compositionally biased region" description="Polar residues" evidence="5">
    <location>
        <begin position="807"/>
        <end position="816"/>
    </location>
</feature>
<comment type="subcellular location">
    <subcellularLocation>
        <location evidence="1">Nucleus</location>
    </subcellularLocation>
</comment>
<proteinExistence type="inferred from homology"/>
<dbReference type="Proteomes" id="UP000306102">
    <property type="component" value="Unassembled WGS sequence"/>
</dbReference>
<feature type="compositionally biased region" description="Basic and acidic residues" evidence="5">
    <location>
        <begin position="822"/>
        <end position="834"/>
    </location>
</feature>
<feature type="compositionally biased region" description="Basic and acidic residues" evidence="5">
    <location>
        <begin position="1129"/>
        <end position="1171"/>
    </location>
</feature>
<feature type="compositionally biased region" description="Basic and acidic residues" evidence="5">
    <location>
        <begin position="994"/>
        <end position="1122"/>
    </location>
</feature>
<feature type="compositionally biased region" description="Basic and acidic residues" evidence="5">
    <location>
        <begin position="1275"/>
        <end position="1306"/>
    </location>
</feature>
<reference evidence="7 8" key="1">
    <citation type="journal article" date="2018" name="Proc. Natl. Acad. Sci. U.S.A.">
        <title>Draft genome sequence of Camellia sinensis var. sinensis provides insights into the evolution of the tea genome and tea quality.</title>
        <authorList>
            <person name="Wei C."/>
            <person name="Yang H."/>
            <person name="Wang S."/>
            <person name="Zhao J."/>
            <person name="Liu C."/>
            <person name="Gao L."/>
            <person name="Xia E."/>
            <person name="Lu Y."/>
            <person name="Tai Y."/>
            <person name="She G."/>
            <person name="Sun J."/>
            <person name="Cao H."/>
            <person name="Tong W."/>
            <person name="Gao Q."/>
            <person name="Li Y."/>
            <person name="Deng W."/>
            <person name="Jiang X."/>
            <person name="Wang W."/>
            <person name="Chen Q."/>
            <person name="Zhang S."/>
            <person name="Li H."/>
            <person name="Wu J."/>
            <person name="Wang P."/>
            <person name="Li P."/>
            <person name="Shi C."/>
            <person name="Zheng F."/>
            <person name="Jian J."/>
            <person name="Huang B."/>
            <person name="Shan D."/>
            <person name="Shi M."/>
            <person name="Fang C."/>
            <person name="Yue Y."/>
            <person name="Li F."/>
            <person name="Li D."/>
            <person name="Wei S."/>
            <person name="Han B."/>
            <person name="Jiang C."/>
            <person name="Yin Y."/>
            <person name="Xia T."/>
            <person name="Zhang Z."/>
            <person name="Bennetzen J.L."/>
            <person name="Zhao S."/>
            <person name="Wan X."/>
        </authorList>
    </citation>
    <scope>NUCLEOTIDE SEQUENCE [LARGE SCALE GENOMIC DNA]</scope>
    <source>
        <strain evidence="8">cv. Shuchazao</strain>
        <tissue evidence="7">Leaf</tissue>
    </source>
</reference>
<keyword evidence="3" id="KW-0507">mRNA processing</keyword>
<dbReference type="PANTHER" id="PTHR36884">
    <property type="entry name" value="FIP1[III]-LIKE PROTEIN"/>
    <property type="match status" value="1"/>
</dbReference>
<evidence type="ECO:0000313" key="8">
    <source>
        <dbReference type="Proteomes" id="UP000306102"/>
    </source>
</evidence>
<accession>A0A4S4E8K2</accession>
<dbReference type="InterPro" id="IPR007854">
    <property type="entry name" value="Fip1_dom"/>
</dbReference>
<sequence length="1431" mass="161830">MEDDDDEFGDLYTDVLRPLESSALSQNRPIDLNIQSDDEDILSGAPNSNPNFNFTSSHQNQTLVFNSDKAAPELGLASSSDSHRNLNLNLDLDGKQQSQEVDIEEGLAEGVSNLGSDLPEPSVPRVLESCGDVKFPNLMDESEIDVVVVEERDDKDDLLVAKDEGSMDKNDNFEKFDVQEINTGIGDLGSEPLIPGLSIPGVLDAMDNRGNSNFVMRDEASAEGDDWDSDSEDDLQIVLNDNNHGPMAMGKTGVMGSDDEDEDGDPLVIVTYSEPGHQPMEEQEWGEDVAQAADGERKEVGDAAKVNGGMVVPPKIGYSNHPYQPYHSQFKYVRPGAALMPGAAPVGPGGAPGQVRPPVNMGPVVGRGRGDWRPTGIKNASPMQKGKVSKSGCSHRNGCGDAVAVAVAVAVAMCKCRSVTVAKLQKQALFLLQEVLVYITSDAVTCLLTIFDIDVNSFEEKPWRLPGIDISDFFNFGMNEENWKDYCKQLEQLRLEATMQSKIRVYESGRTEQEYDPDLPPELAAAAGINDISPENGNLGKMDAGQSDIAKGSARVRPPLPTGRAIQVETGYGERLPSIDTRPPRIRDSDAIIEIVLQDSADDDSLQGNDVTEQPENDCSRENFRGGHEIERDVAEEDAVHFDGSPLAYNGRKRELIERRAPFVNSVQDNLTEGDENLPLPPEAPVQYPDSRGQTSTYSGGDTLYEERRTKGRTQNRSPNISCSDNQKEGSVESIGGEHSPRLSSPVTVGSAENLDAEHGDGLHDELVLTDRSSGMDREEVALDATTTTDTHMGKNPLPSVKKQKLSSRVEQSSLQEIDDGWDLKASRSSENSKGRSGSSRDYQKLHDSVDEEVAQLGRSSRMVNLKRPHSEDEQSIRRRGHDERHKMVKHRLVEKGRDDSYSRRDWDPHLAHQSHRKTEGIDRRKEREERDNSWQRQDDDPHGMRIRAEDTRKRERGDEIGSRHRNRVQESERIDKDEHLQLRKQLDNGNLRAHHDKDVQSRHRERDDNMRSRYENMDDAHRKRKKEEGHLRRDSEKEEILRGHRENSSHRKRERDDALDLRKRDDQVRTRDDDQHSVRHKEESWIHKERGERQREREERHMIKQSHEESLSKREREERGGARSAQAAEDKAWISHARVKDEYKGSDRDYQFKDTGRHGEQLKRRDRVEDGSLSQHRGWEDIYARGNQPSIDERRSRQERASTRDRAVSGSDNNRAHEKKHKENTRKSKESDGNEQNSMGPSKRNQEEQSGRMNEPFNKSLRCILHMLMHKRHTREDASSDDERQDSRRGRSKLERWTSHKERDFNVNSKSSSSLKVKEIDKFNNGGSSSLARRLPDESSKTVETVENQHPLGDQKDVGDVKCLDDRHLDTVAKLKKRSERFKLPMPSEKEAMVIKKMESEPLPSAQNEACADSEIKPERLARKRRWISN</sequence>
<feature type="region of interest" description="Disordered" evidence="5">
    <location>
        <begin position="1273"/>
        <end position="1360"/>
    </location>
</feature>
<dbReference type="GO" id="GO:0006397">
    <property type="term" value="P:mRNA processing"/>
    <property type="evidence" value="ECO:0007669"/>
    <property type="project" value="UniProtKB-KW"/>
</dbReference>
<dbReference type="Pfam" id="PF05182">
    <property type="entry name" value="Fip1"/>
    <property type="match status" value="1"/>
</dbReference>
<dbReference type="GO" id="GO:0003723">
    <property type="term" value="F:RNA binding"/>
    <property type="evidence" value="ECO:0007669"/>
    <property type="project" value="TreeGrafter"/>
</dbReference>
<feature type="region of interest" description="Disordered" evidence="5">
    <location>
        <begin position="599"/>
        <end position="623"/>
    </location>
</feature>
<evidence type="ECO:0000313" key="7">
    <source>
        <dbReference type="EMBL" id="THG12413.1"/>
    </source>
</evidence>
<keyword evidence="4" id="KW-0539">Nucleus</keyword>
<feature type="region of interest" description="Disordered" evidence="5">
    <location>
        <begin position="670"/>
        <end position="1257"/>
    </location>
</feature>